<gene>
    <name evidence="2" type="ORF">BET99_02050</name>
</gene>
<dbReference type="InterPro" id="IPR000601">
    <property type="entry name" value="PKD_dom"/>
</dbReference>
<organism evidence="2 3">
    <name type="scientific">Marine Group III euryarchaeote CG-Epi2</name>
    <dbReference type="NCBI Taxonomy" id="1888996"/>
    <lineage>
        <taxon>Archaea</taxon>
        <taxon>Methanobacteriati</taxon>
        <taxon>Thermoplasmatota</taxon>
        <taxon>Thermoplasmata</taxon>
        <taxon>Candidatus Thermoprofundales</taxon>
    </lineage>
</organism>
<dbReference type="Gene3D" id="2.60.40.10">
    <property type="entry name" value="Immunoglobulins"/>
    <property type="match status" value="2"/>
</dbReference>
<dbReference type="Proteomes" id="UP000183615">
    <property type="component" value="Unassembled WGS sequence"/>
</dbReference>
<dbReference type="Pfam" id="PF18911">
    <property type="entry name" value="PKD_4"/>
    <property type="match status" value="1"/>
</dbReference>
<dbReference type="PROSITE" id="PS50093">
    <property type="entry name" value="PKD"/>
    <property type="match status" value="1"/>
</dbReference>
<dbReference type="SUPFAM" id="SSF49299">
    <property type="entry name" value="PKD domain"/>
    <property type="match status" value="2"/>
</dbReference>
<dbReference type="InterPro" id="IPR035986">
    <property type="entry name" value="PKD_dom_sf"/>
</dbReference>
<accession>A0A1J5TMY2</accession>
<evidence type="ECO:0000313" key="2">
    <source>
        <dbReference type="EMBL" id="OIR21507.1"/>
    </source>
</evidence>
<dbReference type="InterPro" id="IPR013783">
    <property type="entry name" value="Ig-like_fold"/>
</dbReference>
<dbReference type="CDD" id="cd00146">
    <property type="entry name" value="PKD"/>
    <property type="match status" value="1"/>
</dbReference>
<dbReference type="SMART" id="SM00089">
    <property type="entry name" value="PKD"/>
    <property type="match status" value="2"/>
</dbReference>
<dbReference type="AlphaFoldDB" id="A0A1J5TMY2"/>
<name>A0A1J5TMY2_9ARCH</name>
<reference evidence="2 3" key="1">
    <citation type="submission" date="2016-08" db="EMBL/GenBank/DDBJ databases">
        <title>New Insights into Marine Group III Euryarchaeota, from dark to light.</title>
        <authorList>
            <person name="Haro-Moreno J.M."/>
            <person name="Rodriguez-Valera F."/>
            <person name="Lopez-Garcia P."/>
            <person name="Moreira D."/>
            <person name="Martin-Cuadrado A.B."/>
        </authorList>
    </citation>
    <scope>NUCLEOTIDE SEQUENCE [LARGE SCALE GENOMIC DNA]</scope>
    <source>
        <strain evidence="2">CG-Epi2</strain>
    </source>
</reference>
<sequence>MQSEAGRLGVNMRLELIFGILFVASIAILVPASAETEVLMVNINPDNVDNRIDEEVNFDADCTVCNEEQLEYYYWNSSIDGVLTSGSDFLNLNFAMGSNLFTEGEHNVTLQVKGDGNWSEINDNSTTILTVIGDEGKDSELSVNFDITPPSLRLGETARFESCTTMQPEPQPCTDEINPDLSFAWHIQWDGLGNWSYLADTEAFESNQFQVGNHNVRLTITDNSNEDFSEDTKELLVLPPIPILDIEGPDQVSIKAGEILAVNSTCLDNYFQEISCSYEWEMWEDKAGPSLLFRLDTEDLVLDNLTEEVHNYDLMGRAIDGTGTYSSWVHLFITVNPPNEPPVASIDISPESLGGLTPEYYQYSTLTFGSSNSNDPDGQIVAYKWWHNNDVVSEESTWISEFSDLTIYQVKLEVRDDSGAWSSKVSANFKIVENTPPTASFNIGSEGLSYNFNSTSSDVEGTVTNFEWSVNDIVISSNENTTWLASASGTYKITLMVWDDGGLSSNTTQTIEVVLSASEQKNFVVSFSSKNIEPGDSFTMDFSKTTGDVDHYTVVVNNPNGSRDSYKITIPTANGYNYTLMFPVKGVYTLDITVIWADGIAQDNMADFYGPTVNVGGDGTETTDETALEEVEDSGLPSISFFISLLVTGLIAISRRQR</sequence>
<evidence type="ECO:0000313" key="3">
    <source>
        <dbReference type="Proteomes" id="UP000183615"/>
    </source>
</evidence>
<evidence type="ECO:0000259" key="1">
    <source>
        <dbReference type="PROSITE" id="PS50093"/>
    </source>
</evidence>
<feature type="domain" description="PKD" evidence="1">
    <location>
        <begin position="433"/>
        <end position="520"/>
    </location>
</feature>
<protein>
    <recommendedName>
        <fullName evidence="1">PKD domain-containing protein</fullName>
    </recommendedName>
</protein>
<dbReference type="EMBL" id="MIYZ01000040">
    <property type="protein sequence ID" value="OIR21507.1"/>
    <property type="molecule type" value="Genomic_DNA"/>
</dbReference>
<comment type="caution">
    <text evidence="2">The sequence shown here is derived from an EMBL/GenBank/DDBJ whole genome shotgun (WGS) entry which is preliminary data.</text>
</comment>
<proteinExistence type="predicted"/>
<dbReference type="InterPro" id="IPR022409">
    <property type="entry name" value="PKD/Chitinase_dom"/>
</dbReference>